<gene>
    <name evidence="3" type="ORF">ACFFVI_15705</name>
</gene>
<reference evidence="3 4" key="1">
    <citation type="submission" date="2024-09" db="EMBL/GenBank/DDBJ databases">
        <authorList>
            <person name="Sun Q."/>
            <person name="Mori K."/>
        </authorList>
    </citation>
    <scope>NUCLEOTIDE SEQUENCE [LARGE SCALE GENOMIC DNA]</scope>
    <source>
        <strain evidence="3 4">TISTR 1856</strain>
    </source>
</reference>
<comment type="caution">
    <text evidence="3">The sequence shown here is derived from an EMBL/GenBank/DDBJ whole genome shotgun (WGS) entry which is preliminary data.</text>
</comment>
<evidence type="ECO:0000256" key="1">
    <source>
        <dbReference type="SAM" id="MobiDB-lite"/>
    </source>
</evidence>
<accession>A0ABV5LWI5</accession>
<feature type="transmembrane region" description="Helical" evidence="2">
    <location>
        <begin position="28"/>
        <end position="48"/>
    </location>
</feature>
<sequence length="87" mass="9412">MRRATDALGLTRDPDAPPPTPGTWPERAVAFVAVLLLAGLVALGARALGWVDRGSAVVPAVVLTVGCCLQPTAERRGFRLRRRLRRR</sequence>
<keyword evidence="2" id="KW-0472">Membrane</keyword>
<dbReference type="Proteomes" id="UP001589748">
    <property type="component" value="Unassembled WGS sequence"/>
</dbReference>
<organism evidence="3 4">
    <name type="scientific">Kineococcus gynurae</name>
    <dbReference type="NCBI Taxonomy" id="452979"/>
    <lineage>
        <taxon>Bacteria</taxon>
        <taxon>Bacillati</taxon>
        <taxon>Actinomycetota</taxon>
        <taxon>Actinomycetes</taxon>
        <taxon>Kineosporiales</taxon>
        <taxon>Kineosporiaceae</taxon>
        <taxon>Kineococcus</taxon>
    </lineage>
</organism>
<keyword evidence="2" id="KW-1133">Transmembrane helix</keyword>
<evidence type="ECO:0000313" key="3">
    <source>
        <dbReference type="EMBL" id="MFB9378414.1"/>
    </source>
</evidence>
<keyword evidence="2" id="KW-0812">Transmembrane</keyword>
<evidence type="ECO:0000256" key="2">
    <source>
        <dbReference type="SAM" id="Phobius"/>
    </source>
</evidence>
<name>A0ABV5LWI5_9ACTN</name>
<dbReference type="RefSeq" id="WP_380136972.1">
    <property type="nucleotide sequence ID" value="NZ_JBHLUI010000008.1"/>
</dbReference>
<dbReference type="EMBL" id="JBHMDM010000007">
    <property type="protein sequence ID" value="MFB9378414.1"/>
    <property type="molecule type" value="Genomic_DNA"/>
</dbReference>
<feature type="region of interest" description="Disordered" evidence="1">
    <location>
        <begin position="1"/>
        <end position="23"/>
    </location>
</feature>
<evidence type="ECO:0000313" key="4">
    <source>
        <dbReference type="Proteomes" id="UP001589748"/>
    </source>
</evidence>
<keyword evidence="4" id="KW-1185">Reference proteome</keyword>
<protein>
    <submittedName>
        <fullName evidence="3">Uncharacterized protein</fullName>
    </submittedName>
</protein>
<proteinExistence type="predicted"/>